<feature type="region of interest" description="Disordered" evidence="2">
    <location>
        <begin position="287"/>
        <end position="327"/>
    </location>
</feature>
<accession>U7QBS5</accession>
<feature type="compositionally biased region" description="Basic and acidic residues" evidence="2">
    <location>
        <begin position="307"/>
        <end position="324"/>
    </location>
</feature>
<feature type="compositionally biased region" description="Polar residues" evidence="2">
    <location>
        <begin position="548"/>
        <end position="591"/>
    </location>
</feature>
<evidence type="ECO:0000313" key="5">
    <source>
        <dbReference type="EMBL" id="ERT05278.1"/>
    </source>
</evidence>
<protein>
    <submittedName>
        <fullName evidence="5">Tyrosine kinase family protein</fullName>
    </submittedName>
</protein>
<keyword evidence="1" id="KW-0547">Nucleotide-binding</keyword>
<dbReference type="PANTHER" id="PTHR24348">
    <property type="entry name" value="SERINE/THREONINE-PROTEIN KINASE UNC-51-RELATED"/>
    <property type="match status" value="1"/>
</dbReference>
<dbReference type="Pfam" id="PF00069">
    <property type="entry name" value="Pkinase"/>
    <property type="match status" value="1"/>
</dbReference>
<dbReference type="InterPro" id="IPR011009">
    <property type="entry name" value="Kinase-like_dom_sf"/>
</dbReference>
<keyword evidence="5" id="KW-0418">Kinase</keyword>
<evidence type="ECO:0000256" key="3">
    <source>
        <dbReference type="SAM" id="Phobius"/>
    </source>
</evidence>
<dbReference type="Proteomes" id="UP000017127">
    <property type="component" value="Unassembled WGS sequence"/>
</dbReference>
<evidence type="ECO:0000313" key="6">
    <source>
        <dbReference type="Proteomes" id="UP000017127"/>
    </source>
</evidence>
<name>U7QBS5_9CYAN</name>
<dbReference type="InterPro" id="IPR017441">
    <property type="entry name" value="Protein_kinase_ATP_BS"/>
</dbReference>
<feature type="binding site" evidence="1">
    <location>
        <position position="43"/>
    </location>
    <ligand>
        <name>ATP</name>
        <dbReference type="ChEBI" id="CHEBI:30616"/>
    </ligand>
</feature>
<feature type="compositionally biased region" description="Polar residues" evidence="2">
    <location>
        <begin position="504"/>
        <end position="523"/>
    </location>
</feature>
<dbReference type="GO" id="GO:0004674">
    <property type="term" value="F:protein serine/threonine kinase activity"/>
    <property type="evidence" value="ECO:0007669"/>
    <property type="project" value="InterPro"/>
</dbReference>
<keyword evidence="3" id="KW-1133">Transmembrane helix</keyword>
<keyword evidence="6" id="KW-1185">Reference proteome</keyword>
<dbReference type="RefSeq" id="WP_023068478.1">
    <property type="nucleotide sequence ID" value="NZ_AUZM01000062.1"/>
</dbReference>
<dbReference type="InterPro" id="IPR000719">
    <property type="entry name" value="Prot_kinase_dom"/>
</dbReference>
<dbReference type="SUPFAM" id="SSF56112">
    <property type="entry name" value="Protein kinase-like (PK-like)"/>
    <property type="match status" value="1"/>
</dbReference>
<sequence>MSSKAETILNNGQYKIERVLGRGEYGITYGAVDTRRQQRVAIKTVNPNLRHHTEFAQFQYHFKAVAQRLSQCQHPNLVRVLAVFEDRGLPFMVMNYVSGQPLIDLLRLGSQLSVTQAVRFIRQIAVALSEIHQQGIIHCYLTPEVIVRAEQTDQVILTDFGIASRLTDAMAQPYLGSRSLSGGYAALEQYLPHEQLTTATDIYSLAAILYCLLTGTPPLEAPLCLSQVTEALLSPSKPSLRQLRPDLSPTLERVILWGLELEQQHRPQSLEQWLAFLPELEDYAEVESAVTEDESEQVTTSAGSNSSDDHQETSSREQTDHERFTPMSRFSSIPGFVPFVFVITAMFSACIGFYLTRVYGGVHSQTTVLQSEKSFDQQFPDYDPSKPVFQEPSVKSQLVIDSMTGESERDFDYRDSDILNGKESTRQMASEEAWTEDYASDWEVESDYNTVVESQPSSIDGYYSESQTSTTDSYSSDAYGYSSEYSRDQSYPSSYSSNSWQYSTPNYPQSSYSTPTPVRTTANDYPAPATLDSPRYSSEEYPRREIESTTSPSSVESNEYDSPSYPASSELYNSVETDSNFPNDLPTSSEQSWERESVPASSDPDPYLETEMEYKVPNDSLSIPKFETQSELPRSESETEFTSGGST</sequence>
<evidence type="ECO:0000256" key="2">
    <source>
        <dbReference type="SAM" id="MobiDB-lite"/>
    </source>
</evidence>
<keyword evidence="5" id="KW-0808">Transferase</keyword>
<dbReference type="Gene3D" id="1.10.510.10">
    <property type="entry name" value="Transferase(Phosphotransferase) domain 1"/>
    <property type="match status" value="1"/>
</dbReference>
<feature type="compositionally biased region" description="Acidic residues" evidence="2">
    <location>
        <begin position="287"/>
        <end position="296"/>
    </location>
</feature>
<reference evidence="5 6" key="1">
    <citation type="journal article" date="2013" name="Front. Microbiol.">
        <title>Comparative genomic analyses of the cyanobacterium, Lyngbya aestuarii BL J, a powerful hydrogen producer.</title>
        <authorList>
            <person name="Kothari A."/>
            <person name="Vaughn M."/>
            <person name="Garcia-Pichel F."/>
        </authorList>
    </citation>
    <scope>NUCLEOTIDE SEQUENCE [LARGE SCALE GENOMIC DNA]</scope>
    <source>
        <strain evidence="5 6">BL J</strain>
    </source>
</reference>
<evidence type="ECO:0000256" key="1">
    <source>
        <dbReference type="PROSITE-ProRule" id="PRU10141"/>
    </source>
</evidence>
<dbReference type="CDD" id="cd14014">
    <property type="entry name" value="STKc_PknB_like"/>
    <property type="match status" value="1"/>
</dbReference>
<keyword evidence="1" id="KW-0067">ATP-binding</keyword>
<feature type="compositionally biased region" description="Basic and acidic residues" evidence="2">
    <location>
        <begin position="537"/>
        <end position="547"/>
    </location>
</feature>
<organism evidence="5 6">
    <name type="scientific">Lyngbya aestuarii BL J</name>
    <dbReference type="NCBI Taxonomy" id="1348334"/>
    <lineage>
        <taxon>Bacteria</taxon>
        <taxon>Bacillati</taxon>
        <taxon>Cyanobacteriota</taxon>
        <taxon>Cyanophyceae</taxon>
        <taxon>Oscillatoriophycideae</taxon>
        <taxon>Oscillatoriales</taxon>
        <taxon>Microcoleaceae</taxon>
        <taxon>Lyngbya</taxon>
    </lineage>
</organism>
<dbReference type="EMBL" id="AUZM01000062">
    <property type="protein sequence ID" value="ERT05278.1"/>
    <property type="molecule type" value="Genomic_DNA"/>
</dbReference>
<dbReference type="GO" id="GO:0005524">
    <property type="term" value="F:ATP binding"/>
    <property type="evidence" value="ECO:0007669"/>
    <property type="project" value="UniProtKB-UniRule"/>
</dbReference>
<feature type="compositionally biased region" description="Polar residues" evidence="2">
    <location>
        <begin position="297"/>
        <end position="306"/>
    </location>
</feature>
<feature type="domain" description="Protein kinase" evidence="4">
    <location>
        <begin position="14"/>
        <end position="280"/>
    </location>
</feature>
<gene>
    <name evidence="5" type="ORF">M595_4783</name>
</gene>
<feature type="compositionally biased region" description="Low complexity" evidence="2">
    <location>
        <begin position="462"/>
        <end position="503"/>
    </location>
</feature>
<feature type="region of interest" description="Disordered" evidence="2">
    <location>
        <begin position="457"/>
        <end position="647"/>
    </location>
</feature>
<proteinExistence type="predicted"/>
<dbReference type="PROSITE" id="PS00107">
    <property type="entry name" value="PROTEIN_KINASE_ATP"/>
    <property type="match status" value="1"/>
</dbReference>
<keyword evidence="3" id="KW-0812">Transmembrane</keyword>
<dbReference type="AlphaFoldDB" id="U7QBS5"/>
<dbReference type="OrthoDB" id="581647at2"/>
<keyword evidence="3" id="KW-0472">Membrane</keyword>
<dbReference type="PROSITE" id="PS50011">
    <property type="entry name" value="PROTEIN_KINASE_DOM"/>
    <property type="match status" value="1"/>
</dbReference>
<evidence type="ECO:0000259" key="4">
    <source>
        <dbReference type="PROSITE" id="PS50011"/>
    </source>
</evidence>
<feature type="region of interest" description="Disordered" evidence="2">
    <location>
        <begin position="411"/>
        <end position="432"/>
    </location>
</feature>
<dbReference type="InterPro" id="IPR045269">
    <property type="entry name" value="Atg1-like"/>
</dbReference>
<dbReference type="GO" id="GO:0005737">
    <property type="term" value="C:cytoplasm"/>
    <property type="evidence" value="ECO:0007669"/>
    <property type="project" value="TreeGrafter"/>
</dbReference>
<dbReference type="PANTHER" id="PTHR24348:SF71">
    <property type="entry name" value="PROTEIN KINASE DOMAIN-CONTAINING PROTEIN"/>
    <property type="match status" value="1"/>
</dbReference>
<comment type="caution">
    <text evidence="5">The sequence shown here is derived from an EMBL/GenBank/DDBJ whole genome shotgun (WGS) entry which is preliminary data.</text>
</comment>
<feature type="transmembrane region" description="Helical" evidence="3">
    <location>
        <begin position="336"/>
        <end position="355"/>
    </location>
</feature>